<dbReference type="Proteomes" id="UP000430146">
    <property type="component" value="Unassembled WGS sequence"/>
</dbReference>
<dbReference type="CDD" id="cd01097">
    <property type="entry name" value="Tetrahydromethanopterin_reductase"/>
    <property type="match status" value="1"/>
</dbReference>
<dbReference type="SUPFAM" id="SSF51679">
    <property type="entry name" value="Bacterial luciferase-like"/>
    <property type="match status" value="1"/>
</dbReference>
<accession>A0A5S9RBU9</accession>
<gene>
    <name evidence="2" type="ORF">AELLOGFF_02298</name>
</gene>
<evidence type="ECO:0000259" key="1">
    <source>
        <dbReference type="Pfam" id="PF00296"/>
    </source>
</evidence>
<dbReference type="InterPro" id="IPR019919">
    <property type="entry name" value="Lucif-like_OxRdtase_MSMEG_2256"/>
</dbReference>
<dbReference type="PANTHER" id="PTHR43244:SF2">
    <property type="entry name" value="CONSERVED HYPOTHETICAL ALANINE AND PROLINE-RICH PROTEIN"/>
    <property type="match status" value="1"/>
</dbReference>
<feature type="domain" description="Luciferase-like" evidence="1">
    <location>
        <begin position="17"/>
        <end position="300"/>
    </location>
</feature>
<dbReference type="GO" id="GO:0016705">
    <property type="term" value="F:oxidoreductase activity, acting on paired donors, with incorporation or reduction of molecular oxygen"/>
    <property type="evidence" value="ECO:0007669"/>
    <property type="project" value="InterPro"/>
</dbReference>
<dbReference type="PANTHER" id="PTHR43244">
    <property type="match status" value="1"/>
</dbReference>
<evidence type="ECO:0000313" key="3">
    <source>
        <dbReference type="Proteomes" id="UP000430146"/>
    </source>
</evidence>
<proteinExistence type="predicted"/>
<dbReference type="AlphaFoldDB" id="A0A5S9RBU9"/>
<dbReference type="EMBL" id="CACSIP010000075">
    <property type="protein sequence ID" value="CAA0137579.1"/>
    <property type="molecule type" value="Genomic_DNA"/>
</dbReference>
<dbReference type="InterPro" id="IPR050564">
    <property type="entry name" value="F420-G6PD/mer"/>
</dbReference>
<evidence type="ECO:0000313" key="2">
    <source>
        <dbReference type="EMBL" id="CAA0137579.1"/>
    </source>
</evidence>
<protein>
    <recommendedName>
        <fullName evidence="1">Luciferase-like domain-containing protein</fullName>
    </recommendedName>
</protein>
<organism evidence="2 3">
    <name type="scientific">Mycolicibacterium vanbaalenii</name>
    <name type="common">Mycobacterium vanbaalenii</name>
    <dbReference type="NCBI Taxonomy" id="110539"/>
    <lineage>
        <taxon>Bacteria</taxon>
        <taxon>Bacillati</taxon>
        <taxon>Actinomycetota</taxon>
        <taxon>Actinomycetes</taxon>
        <taxon>Mycobacteriales</taxon>
        <taxon>Mycobacteriaceae</taxon>
        <taxon>Mycolicibacterium</taxon>
    </lineage>
</organism>
<name>A0A5S9RBU9_MYCVN</name>
<dbReference type="NCBIfam" id="TIGR03617">
    <property type="entry name" value="F420_MSMEG_2256"/>
    <property type="match status" value="1"/>
</dbReference>
<dbReference type="RefSeq" id="WP_234897806.1">
    <property type="nucleotide sequence ID" value="NZ_CACSIP010000075.1"/>
</dbReference>
<dbReference type="Pfam" id="PF00296">
    <property type="entry name" value="Bac_luciferase"/>
    <property type="match status" value="1"/>
</dbReference>
<reference evidence="2 3" key="1">
    <citation type="submission" date="2019-11" db="EMBL/GenBank/DDBJ databases">
        <authorList>
            <person name="Holert J."/>
        </authorList>
    </citation>
    <scope>NUCLEOTIDE SEQUENCE [LARGE SCALE GENOMIC DNA]</scope>
    <source>
        <strain evidence="2">BC8_1</strain>
    </source>
</reference>
<dbReference type="InterPro" id="IPR011251">
    <property type="entry name" value="Luciferase-like_dom"/>
</dbReference>
<dbReference type="InterPro" id="IPR036661">
    <property type="entry name" value="Luciferase-like_sf"/>
</dbReference>
<keyword evidence="3" id="KW-1185">Reference proteome</keyword>
<sequence length="350" mass="38527">MKTDVSLTGGLPSPDEAARAEQFGYDTAWMPEIKHDPFCSLALAASRTERIKLGTAVSVAFARSPMVLATLANDLQLYSEGRFRLGIGSQVKAHITRRFSMPWSAPADRMREYILAMRAIWSAWSTSDRLDFEGDYYTHTLMTPFFDPGPNPWGPPQVILAGVGTRMTRVAGMVADGFFVHGFTTERYLREVTLPALQEGMRVAGRADADARAFEVLGSPFVVTGLDENAMAECAEAVRKRIAFYGSTPAYRPVLSLHGWDDLGAELTTLSKQGNWDQMTKSITDDVLDAFAVVAPPDELPAVVRRRFGDVLTSCRLQQPASMNDEQWQPVLAALNDINDTAPSGDRVRS</sequence>
<dbReference type="Gene3D" id="3.20.20.30">
    <property type="entry name" value="Luciferase-like domain"/>
    <property type="match status" value="1"/>
</dbReference>